<evidence type="ECO:0000256" key="2">
    <source>
        <dbReference type="ARBA" id="ARBA00022516"/>
    </source>
</evidence>
<dbReference type="GO" id="GO:0016020">
    <property type="term" value="C:membrane"/>
    <property type="evidence" value="ECO:0007669"/>
    <property type="project" value="GOC"/>
</dbReference>
<dbReference type="GO" id="GO:0008915">
    <property type="term" value="F:lipid-A-disaccharide synthase activity"/>
    <property type="evidence" value="ECO:0007669"/>
    <property type="project" value="UniProtKB-EC"/>
</dbReference>
<gene>
    <name evidence="9" type="ORF">S12H4_37103</name>
</gene>
<dbReference type="GO" id="GO:0005543">
    <property type="term" value="F:phospholipid binding"/>
    <property type="evidence" value="ECO:0007669"/>
    <property type="project" value="TreeGrafter"/>
</dbReference>
<dbReference type="PANTHER" id="PTHR30372:SF4">
    <property type="entry name" value="LIPID-A-DISACCHARIDE SYNTHASE, MITOCHONDRIAL-RELATED"/>
    <property type="match status" value="1"/>
</dbReference>
<name>X1SUE2_9ZZZZ</name>
<keyword evidence="4" id="KW-0328">Glycosyltransferase</keyword>
<keyword evidence="3" id="KW-0441">Lipid A biosynthesis</keyword>
<dbReference type="PANTHER" id="PTHR30372">
    <property type="entry name" value="LIPID-A-DISACCHARIDE SYNTHASE"/>
    <property type="match status" value="1"/>
</dbReference>
<keyword evidence="5" id="KW-0808">Transferase</keyword>
<dbReference type="GO" id="GO:0009245">
    <property type="term" value="P:lipid A biosynthetic process"/>
    <property type="evidence" value="ECO:0007669"/>
    <property type="project" value="UniProtKB-KW"/>
</dbReference>
<organism evidence="9">
    <name type="scientific">marine sediment metagenome</name>
    <dbReference type="NCBI Taxonomy" id="412755"/>
    <lineage>
        <taxon>unclassified sequences</taxon>
        <taxon>metagenomes</taxon>
        <taxon>ecological metagenomes</taxon>
    </lineage>
</organism>
<accession>X1SUE2</accession>
<evidence type="ECO:0000313" key="9">
    <source>
        <dbReference type="EMBL" id="GAI96558.1"/>
    </source>
</evidence>
<evidence type="ECO:0000256" key="3">
    <source>
        <dbReference type="ARBA" id="ARBA00022556"/>
    </source>
</evidence>
<sequence>LAKALERIKNEWDIQFVLLLAENLEKNFLLSLIPPWLKGLKILDEDHYEAIASSDLVLSACGTANLEVALLETPLVSFYRISPLTYFFGHRFATIKNFSIVNILAGERIIPELIQRDFTPQNILEETKKIFDSEDIRSEMIAGFRKIKNLLGDKTASQNTAQELEKLIKQKQDTEKRQRE</sequence>
<evidence type="ECO:0000256" key="6">
    <source>
        <dbReference type="ARBA" id="ARBA00023098"/>
    </source>
</evidence>
<dbReference type="SUPFAM" id="SSF53756">
    <property type="entry name" value="UDP-Glycosyltransferase/glycogen phosphorylase"/>
    <property type="match status" value="1"/>
</dbReference>
<dbReference type="EC" id="2.4.1.182" evidence="1"/>
<keyword evidence="8" id="KW-0175">Coiled coil</keyword>
<feature type="non-terminal residue" evidence="9">
    <location>
        <position position="1"/>
    </location>
</feature>
<evidence type="ECO:0000256" key="4">
    <source>
        <dbReference type="ARBA" id="ARBA00022676"/>
    </source>
</evidence>
<proteinExistence type="predicted"/>
<protein>
    <recommendedName>
        <fullName evidence="1">lipid-A-disaccharide synthase</fullName>
        <ecNumber evidence="1">2.4.1.182</ecNumber>
    </recommendedName>
</protein>
<keyword evidence="6" id="KW-0443">Lipid metabolism</keyword>
<keyword evidence="2" id="KW-0444">Lipid biosynthesis</keyword>
<feature type="coiled-coil region" evidence="8">
    <location>
        <begin position="147"/>
        <end position="177"/>
    </location>
</feature>
<dbReference type="EMBL" id="BARW01022186">
    <property type="protein sequence ID" value="GAI96558.1"/>
    <property type="molecule type" value="Genomic_DNA"/>
</dbReference>
<dbReference type="InterPro" id="IPR003835">
    <property type="entry name" value="Glyco_trans_19"/>
</dbReference>
<evidence type="ECO:0000256" key="7">
    <source>
        <dbReference type="ARBA" id="ARBA00048975"/>
    </source>
</evidence>
<comment type="catalytic activity">
    <reaction evidence="7">
        <text>a lipid X + a UDP-2-N,3-O-bis[(3R)-3-hydroxyacyl]-alpha-D-glucosamine = a lipid A disaccharide + UDP + H(+)</text>
        <dbReference type="Rhea" id="RHEA:67828"/>
        <dbReference type="ChEBI" id="CHEBI:15378"/>
        <dbReference type="ChEBI" id="CHEBI:58223"/>
        <dbReference type="ChEBI" id="CHEBI:137748"/>
        <dbReference type="ChEBI" id="CHEBI:176338"/>
        <dbReference type="ChEBI" id="CHEBI:176343"/>
        <dbReference type="EC" id="2.4.1.182"/>
    </reaction>
</comment>
<dbReference type="AlphaFoldDB" id="X1SUE2"/>
<dbReference type="Pfam" id="PF02684">
    <property type="entry name" value="LpxB"/>
    <property type="match status" value="1"/>
</dbReference>
<evidence type="ECO:0000256" key="8">
    <source>
        <dbReference type="SAM" id="Coils"/>
    </source>
</evidence>
<evidence type="ECO:0000256" key="1">
    <source>
        <dbReference type="ARBA" id="ARBA00012687"/>
    </source>
</evidence>
<evidence type="ECO:0000256" key="5">
    <source>
        <dbReference type="ARBA" id="ARBA00022679"/>
    </source>
</evidence>
<reference evidence="9" key="1">
    <citation type="journal article" date="2014" name="Front. Microbiol.">
        <title>High frequency of phylogenetically diverse reductive dehalogenase-homologous genes in deep subseafloor sedimentary metagenomes.</title>
        <authorList>
            <person name="Kawai M."/>
            <person name="Futagami T."/>
            <person name="Toyoda A."/>
            <person name="Takaki Y."/>
            <person name="Nishi S."/>
            <person name="Hori S."/>
            <person name="Arai W."/>
            <person name="Tsubouchi T."/>
            <person name="Morono Y."/>
            <person name="Uchiyama I."/>
            <person name="Ito T."/>
            <person name="Fujiyama A."/>
            <person name="Inagaki F."/>
            <person name="Takami H."/>
        </authorList>
    </citation>
    <scope>NUCLEOTIDE SEQUENCE</scope>
    <source>
        <strain evidence="9">Expedition CK06-06</strain>
    </source>
</reference>
<comment type="caution">
    <text evidence="9">The sequence shown here is derived from an EMBL/GenBank/DDBJ whole genome shotgun (WGS) entry which is preliminary data.</text>
</comment>